<organism evidence="1 2">
    <name type="scientific">Persea americana</name>
    <name type="common">Avocado</name>
    <dbReference type="NCBI Taxonomy" id="3435"/>
    <lineage>
        <taxon>Eukaryota</taxon>
        <taxon>Viridiplantae</taxon>
        <taxon>Streptophyta</taxon>
        <taxon>Embryophyta</taxon>
        <taxon>Tracheophyta</taxon>
        <taxon>Spermatophyta</taxon>
        <taxon>Magnoliopsida</taxon>
        <taxon>Magnoliidae</taxon>
        <taxon>Laurales</taxon>
        <taxon>Lauraceae</taxon>
        <taxon>Persea</taxon>
    </lineage>
</organism>
<name>A0ACC2L3A9_PERAE</name>
<keyword evidence="2" id="KW-1185">Reference proteome</keyword>
<dbReference type="Proteomes" id="UP001234297">
    <property type="component" value="Chromosome 6"/>
</dbReference>
<dbReference type="EMBL" id="CM056814">
    <property type="protein sequence ID" value="KAJ8627820.1"/>
    <property type="molecule type" value="Genomic_DNA"/>
</dbReference>
<sequence length="259" mass="29461">MPIVSSSSNCPPFGRARMDQIFFRCRSRLQILSEKQLQDLRSTVMVVNNVMDKHFAWQLMSFLNGALVFFPSLECSKWCGSFEGTVERDLLSIQDKSLHGCSFPTFNGPRIGTPVFQISYLSMNVSGGNHFPFFDMAYQGFASGDSERDAKAIRIFLEDRNLIGCAQSYAENMGLYGQRVGCMSWDFLSIQVSWRRRLKLLAEATEDSDLQRPILQNPIVGNRCRRRDDSLLSQNPEKKNRVASARRRRRRVAAAAVLP</sequence>
<comment type="caution">
    <text evidence="1">The sequence shown here is derived from an EMBL/GenBank/DDBJ whole genome shotgun (WGS) entry which is preliminary data.</text>
</comment>
<gene>
    <name evidence="1" type="ORF">MRB53_021127</name>
</gene>
<accession>A0ACC2L3A9</accession>
<evidence type="ECO:0000313" key="2">
    <source>
        <dbReference type="Proteomes" id="UP001234297"/>
    </source>
</evidence>
<proteinExistence type="predicted"/>
<evidence type="ECO:0000313" key="1">
    <source>
        <dbReference type="EMBL" id="KAJ8627820.1"/>
    </source>
</evidence>
<protein>
    <submittedName>
        <fullName evidence="1">Uncharacterized protein</fullName>
    </submittedName>
</protein>
<reference evidence="1 2" key="1">
    <citation type="journal article" date="2022" name="Hortic Res">
        <title>A haplotype resolved chromosomal level avocado genome allows analysis of novel avocado genes.</title>
        <authorList>
            <person name="Nath O."/>
            <person name="Fletcher S.J."/>
            <person name="Hayward A."/>
            <person name="Shaw L.M."/>
            <person name="Masouleh A.K."/>
            <person name="Furtado A."/>
            <person name="Henry R.J."/>
            <person name="Mitter N."/>
        </authorList>
    </citation>
    <scope>NUCLEOTIDE SEQUENCE [LARGE SCALE GENOMIC DNA]</scope>
    <source>
        <strain evidence="2">cv. Hass</strain>
    </source>
</reference>